<accession>A0A850HGZ9</accession>
<dbReference type="InterPro" id="IPR005094">
    <property type="entry name" value="Endonuclease_MobA/VirD2"/>
</dbReference>
<dbReference type="Proteomes" id="UP000701680">
    <property type="component" value="Unassembled WGS sequence"/>
</dbReference>
<dbReference type="GeneID" id="90531457"/>
<dbReference type="Proteomes" id="UP000528555">
    <property type="component" value="Unassembled WGS sequence"/>
</dbReference>
<reference evidence="4" key="2">
    <citation type="submission" date="2020-02" db="EMBL/GenBank/DDBJ databases">
        <authorList>
            <person name="Littmann E."/>
            <person name="Sorbara M."/>
        </authorList>
    </citation>
    <scope>NUCLEOTIDE SEQUENCE</scope>
    <source>
        <strain evidence="4">MSK.17.11</strain>
        <strain evidence="3">MSK.17.38</strain>
    </source>
</reference>
<feature type="compositionally biased region" description="Basic and acidic residues" evidence="1">
    <location>
        <begin position="453"/>
        <end position="470"/>
    </location>
</feature>
<dbReference type="RefSeq" id="WP_008817036.1">
    <property type="nucleotide sequence ID" value="NZ_JAAITX010000004.1"/>
</dbReference>
<dbReference type="AlphaFoldDB" id="A0A850HGZ9"/>
<dbReference type="EMBL" id="JAAITX010000004">
    <property type="protein sequence ID" value="NVH58535.1"/>
    <property type="molecule type" value="Genomic_DNA"/>
</dbReference>
<name>A0A850HGZ9_9FIRM</name>
<evidence type="ECO:0000259" key="2">
    <source>
        <dbReference type="Pfam" id="PF03432"/>
    </source>
</evidence>
<reference evidence="5 6" key="1">
    <citation type="journal article" date="2020" name="Cell Host Microbe">
        <title>Functional and Genomic Variation between Human-Derived Isolates of Lachnospiraceae Reveals Inter- and Intra-Species Diversity.</title>
        <authorList>
            <person name="Sorbara M.T."/>
            <person name="Littmann E.R."/>
            <person name="Fontana E."/>
            <person name="Moody T.U."/>
            <person name="Kohout C.E."/>
            <person name="Gjonbalaj M."/>
            <person name="Eaton V."/>
            <person name="Seok R."/>
            <person name="Leiner I.M."/>
            <person name="Pamer E.G."/>
        </authorList>
    </citation>
    <scope>NUCLEOTIDE SEQUENCE [LARGE SCALE GENOMIC DNA]</scope>
    <source>
        <strain evidence="4 5">MSK.17.11</strain>
        <strain evidence="3 6">MSK.17.38</strain>
    </source>
</reference>
<feature type="region of interest" description="Disordered" evidence="1">
    <location>
        <begin position="453"/>
        <end position="478"/>
    </location>
</feature>
<evidence type="ECO:0000313" key="5">
    <source>
        <dbReference type="Proteomes" id="UP000528555"/>
    </source>
</evidence>
<sequence length="478" mass="55463">MATTSIWRVNGWLGKVLIYIENPDKTENPAAYEKQGMDGKEAQGLSDVIEYAVQQKKTGKIAVDDEDVPVMQRFVSGVNCSPTTARDEMIAVKKRFGKEEGTVAYHGYQSFAPGEATPEMAHEIGLKLAKALWGEKYQVLVATHLDKAHHLHNHFVVNTVSFLDGIKYHRTEKDYFDMQRESDRLCREYGLSVIENPKRGKSKHYGEWRAEQEGRPTYLSLIKADVDAAIRQSMTERQFFYRLRQMGYDIKVGKDITVRPYDRPHGRKLVRNLGEDYSLENIRKRILAQRRPQRVETPEPRRCRLLGDLKQARKVTGFRALYFHYCYLLGVFPQKQNRQRGHVPHALRNDLIRAEELTDEARLLSRQRVDTLEQLSAYQSDVEARLVSLTEQRKNLYRKLRTKEALADPARQEQIRAEVSALSAQIKALRREVKLCEDIAARSLSLKEKIRAAREEQQAGKTEKTREEQGRRKRLERR</sequence>
<dbReference type="EMBL" id="JAAIUO010000004">
    <property type="protein sequence ID" value="NSK14761.1"/>
    <property type="molecule type" value="Genomic_DNA"/>
</dbReference>
<gene>
    <name evidence="4" type="ORF">G5A66_07715</name>
    <name evidence="3" type="ORF">G5A75_07735</name>
</gene>
<evidence type="ECO:0000256" key="1">
    <source>
        <dbReference type="SAM" id="MobiDB-lite"/>
    </source>
</evidence>
<protein>
    <submittedName>
        <fullName evidence="4">Relaxase/mobilization nuclease domain-containing protein</fullName>
    </submittedName>
</protein>
<feature type="domain" description="MobA/VirD2-like nuclease" evidence="2">
    <location>
        <begin position="72"/>
        <end position="191"/>
    </location>
</feature>
<comment type="caution">
    <text evidence="4">The sequence shown here is derived from an EMBL/GenBank/DDBJ whole genome shotgun (WGS) entry which is preliminary data.</text>
</comment>
<keyword evidence="5" id="KW-1185">Reference proteome</keyword>
<organism evidence="4 5">
    <name type="scientific">Dorea phocaeensis</name>
    <dbReference type="NCBI Taxonomy" id="2040291"/>
    <lineage>
        <taxon>Bacteria</taxon>
        <taxon>Bacillati</taxon>
        <taxon>Bacillota</taxon>
        <taxon>Clostridia</taxon>
        <taxon>Lachnospirales</taxon>
        <taxon>Lachnospiraceae</taxon>
        <taxon>Dorea</taxon>
    </lineage>
</organism>
<evidence type="ECO:0000313" key="4">
    <source>
        <dbReference type="EMBL" id="NVH58535.1"/>
    </source>
</evidence>
<dbReference type="Pfam" id="PF03432">
    <property type="entry name" value="Relaxase"/>
    <property type="match status" value="1"/>
</dbReference>
<proteinExistence type="predicted"/>
<evidence type="ECO:0000313" key="3">
    <source>
        <dbReference type="EMBL" id="NSK14761.1"/>
    </source>
</evidence>
<evidence type="ECO:0000313" key="6">
    <source>
        <dbReference type="Proteomes" id="UP000701680"/>
    </source>
</evidence>